<name>A0ABW9A5Y5_9BURK</name>
<dbReference type="InterPro" id="IPR017938">
    <property type="entry name" value="Riboflavin_synthase-like_b-brl"/>
</dbReference>
<sequence>MSSERPPYQLHTVTVKRSKLVTPHMKRLTVDGSCLSNLKPELPAQWFKLFVSIDSPDGGRQRSSGRAYTVRHFDWSTRELDIDLFLHGDTGPVSAWAERVQEGDQFEISDVHPRSGFQIDSQPHDYLLIGDETALPAIGAILEALPEHARVHVLARVGSFIEQVYLHSKAELTLHWLHRDGHPVAAGLSLEAALETIAIAPLARIMVAAESSEVQAIRKSLNLRGIDRSLIHAAGYWKRGEADHRDENA</sequence>
<dbReference type="Gene3D" id="3.40.50.80">
    <property type="entry name" value="Nucleotide-binding domain of ferredoxin-NADP reductase (FNR) module"/>
    <property type="match status" value="1"/>
</dbReference>
<evidence type="ECO:0000313" key="4">
    <source>
        <dbReference type="Proteomes" id="UP001629246"/>
    </source>
</evidence>
<dbReference type="RefSeq" id="WP_408154337.1">
    <property type="nucleotide sequence ID" value="NZ_JAQQFM010000001.1"/>
</dbReference>
<organism evidence="3 4">
    <name type="scientific">Herbaspirillum lusitanum</name>
    <dbReference type="NCBI Taxonomy" id="213312"/>
    <lineage>
        <taxon>Bacteria</taxon>
        <taxon>Pseudomonadati</taxon>
        <taxon>Pseudomonadota</taxon>
        <taxon>Betaproteobacteria</taxon>
        <taxon>Burkholderiales</taxon>
        <taxon>Oxalobacteraceae</taxon>
        <taxon>Herbaspirillum</taxon>
    </lineage>
</organism>
<keyword evidence="4" id="KW-1185">Reference proteome</keyword>
<reference evidence="3 4" key="1">
    <citation type="journal article" date="2024" name="Chem. Sci.">
        <title>Discovery of megapolipeptins by genome mining of a Burkholderiales bacteria collection.</title>
        <authorList>
            <person name="Paulo B.S."/>
            <person name="Recchia M.J.J."/>
            <person name="Lee S."/>
            <person name="Fergusson C.H."/>
            <person name="Romanowski S.B."/>
            <person name="Hernandez A."/>
            <person name="Krull N."/>
            <person name="Liu D.Y."/>
            <person name="Cavanagh H."/>
            <person name="Bos A."/>
            <person name="Gray C.A."/>
            <person name="Murphy B.T."/>
            <person name="Linington R.G."/>
            <person name="Eustaquio A.S."/>
        </authorList>
    </citation>
    <scope>NUCLEOTIDE SEQUENCE [LARGE SCALE GENOMIC DNA]</scope>
    <source>
        <strain evidence="3 4">RL21-008-BIB-A</strain>
    </source>
</reference>
<dbReference type="InterPro" id="IPR039374">
    <property type="entry name" value="SIP_fam"/>
</dbReference>
<proteinExistence type="inferred from homology"/>
<dbReference type="Pfam" id="PF08021">
    <property type="entry name" value="FAD_binding_9"/>
    <property type="match status" value="1"/>
</dbReference>
<comment type="caution">
    <text evidence="3">The sequence shown here is derived from an EMBL/GenBank/DDBJ whole genome shotgun (WGS) entry which is preliminary data.</text>
</comment>
<dbReference type="InterPro" id="IPR013113">
    <property type="entry name" value="SIP_FAD-bd"/>
</dbReference>
<evidence type="ECO:0000313" key="3">
    <source>
        <dbReference type="EMBL" id="MFL9923072.1"/>
    </source>
</evidence>
<accession>A0ABW9A5Y5</accession>
<dbReference type="CDD" id="cd06193">
    <property type="entry name" value="siderophore_interacting"/>
    <property type="match status" value="1"/>
</dbReference>
<dbReference type="EMBL" id="JAQQFM010000001">
    <property type="protein sequence ID" value="MFL9923072.1"/>
    <property type="molecule type" value="Genomic_DNA"/>
</dbReference>
<dbReference type="PANTHER" id="PTHR30157:SF0">
    <property type="entry name" value="NADPH-DEPENDENT FERRIC-CHELATE REDUCTASE"/>
    <property type="match status" value="1"/>
</dbReference>
<dbReference type="InterPro" id="IPR007037">
    <property type="entry name" value="SIP_rossman_dom"/>
</dbReference>
<comment type="similarity">
    <text evidence="1">Belongs to the SIP oxidoreductase family.</text>
</comment>
<dbReference type="SUPFAM" id="SSF63380">
    <property type="entry name" value="Riboflavin synthase domain-like"/>
    <property type="match status" value="1"/>
</dbReference>
<dbReference type="Gene3D" id="2.40.30.10">
    <property type="entry name" value="Translation factors"/>
    <property type="match status" value="1"/>
</dbReference>
<dbReference type="InterPro" id="IPR017927">
    <property type="entry name" value="FAD-bd_FR_type"/>
</dbReference>
<dbReference type="PROSITE" id="PS51384">
    <property type="entry name" value="FAD_FR"/>
    <property type="match status" value="1"/>
</dbReference>
<feature type="domain" description="FAD-binding FR-type" evidence="2">
    <location>
        <begin position="8"/>
        <end position="120"/>
    </location>
</feature>
<dbReference type="Proteomes" id="UP001629246">
    <property type="component" value="Unassembled WGS sequence"/>
</dbReference>
<dbReference type="InterPro" id="IPR039261">
    <property type="entry name" value="FNR_nucleotide-bd"/>
</dbReference>
<dbReference type="PANTHER" id="PTHR30157">
    <property type="entry name" value="FERRIC REDUCTASE, NADPH-DEPENDENT"/>
    <property type="match status" value="1"/>
</dbReference>
<evidence type="ECO:0000256" key="1">
    <source>
        <dbReference type="ARBA" id="ARBA00035644"/>
    </source>
</evidence>
<protein>
    <submittedName>
        <fullName evidence="3">Siderophore-interacting protein</fullName>
    </submittedName>
</protein>
<evidence type="ECO:0000259" key="2">
    <source>
        <dbReference type="PROSITE" id="PS51384"/>
    </source>
</evidence>
<gene>
    <name evidence="3" type="ORF">PQR62_02255</name>
</gene>
<dbReference type="Pfam" id="PF04954">
    <property type="entry name" value="SIP"/>
    <property type="match status" value="1"/>
</dbReference>